<evidence type="ECO:0000313" key="2">
    <source>
        <dbReference type="EMBL" id="KIL57906.1"/>
    </source>
</evidence>
<dbReference type="Proteomes" id="UP000054549">
    <property type="component" value="Unassembled WGS sequence"/>
</dbReference>
<evidence type="ECO:0000313" key="3">
    <source>
        <dbReference type="Proteomes" id="UP000054549"/>
    </source>
</evidence>
<keyword evidence="1" id="KW-0732">Signal</keyword>
<name>A0A0C2WMG4_AMAMK</name>
<reference evidence="2 3" key="1">
    <citation type="submission" date="2014-04" db="EMBL/GenBank/DDBJ databases">
        <title>Evolutionary Origins and Diversification of the Mycorrhizal Mutualists.</title>
        <authorList>
            <consortium name="DOE Joint Genome Institute"/>
            <consortium name="Mycorrhizal Genomics Consortium"/>
            <person name="Kohler A."/>
            <person name="Kuo A."/>
            <person name="Nagy L.G."/>
            <person name="Floudas D."/>
            <person name="Copeland A."/>
            <person name="Barry K.W."/>
            <person name="Cichocki N."/>
            <person name="Veneault-Fourrey C."/>
            <person name="LaButti K."/>
            <person name="Lindquist E.A."/>
            <person name="Lipzen A."/>
            <person name="Lundell T."/>
            <person name="Morin E."/>
            <person name="Murat C."/>
            <person name="Riley R."/>
            <person name="Ohm R."/>
            <person name="Sun H."/>
            <person name="Tunlid A."/>
            <person name="Henrissat B."/>
            <person name="Grigoriev I.V."/>
            <person name="Hibbett D.S."/>
            <person name="Martin F."/>
        </authorList>
    </citation>
    <scope>NUCLEOTIDE SEQUENCE [LARGE SCALE GENOMIC DNA]</scope>
    <source>
        <strain evidence="2 3">Koide BX008</strain>
    </source>
</reference>
<dbReference type="InParanoid" id="A0A0C2WMG4"/>
<feature type="signal peptide" evidence="1">
    <location>
        <begin position="1"/>
        <end position="21"/>
    </location>
</feature>
<feature type="chain" id="PRO_5002158291" evidence="1">
    <location>
        <begin position="22"/>
        <end position="498"/>
    </location>
</feature>
<dbReference type="STRING" id="946122.A0A0C2WMG4"/>
<protein>
    <submittedName>
        <fullName evidence="2">Uncharacterized protein</fullName>
    </submittedName>
</protein>
<proteinExistence type="predicted"/>
<gene>
    <name evidence="2" type="ORF">M378DRAFT_188358</name>
</gene>
<sequence>MVSSWVVGLTSLLLSATNVVATGGFPPVTSPPGACGLFPADASCATVFEACVNTLQNKADPYSSEVCVAAASCYPTNPDSFLSNLFCRIQGPTGNPPKSADIPRVPPSILGNILVRGEFASLQSYTSWYNRVVTSVNPNATVLIDPAFVKMSFDIILAWTGFCSNGEVPAGNLGDWFQFFSTVTGPATTCNLVPNCPITFYPYAMDLTVTCARQQNAVSNPFSIQSCVAAALNWHDGVDSFLQALTCRYNIINNGNVAVPASNSLPPLSFNLPVSNSPPYTQQNFVDFTYGSVTAIGTSAARYPSTIDFVTRTWASIVQWTNFCSTGAVPQQNLSDLLQYSHVALTGTCSAVTCTPDANASCNQLFTACLSSSTILTDPYADSNCVLAATCWGGGINAFGNAISCAKNTQGKNANPQFWPRLTQAVFNTLGNSNTGIISQQNYIDAFYGALGKLSSPIWPDVNYVIGKWTTIATWAKFPNGNIPYGNFADWLTYSAVA</sequence>
<dbReference type="OrthoDB" id="2734890at2759"/>
<keyword evidence="3" id="KW-1185">Reference proteome</keyword>
<dbReference type="AlphaFoldDB" id="A0A0C2WMG4"/>
<organism evidence="2 3">
    <name type="scientific">Amanita muscaria (strain Koide BX008)</name>
    <dbReference type="NCBI Taxonomy" id="946122"/>
    <lineage>
        <taxon>Eukaryota</taxon>
        <taxon>Fungi</taxon>
        <taxon>Dikarya</taxon>
        <taxon>Basidiomycota</taxon>
        <taxon>Agaricomycotina</taxon>
        <taxon>Agaricomycetes</taxon>
        <taxon>Agaricomycetidae</taxon>
        <taxon>Agaricales</taxon>
        <taxon>Pluteineae</taxon>
        <taxon>Amanitaceae</taxon>
        <taxon>Amanita</taxon>
    </lineage>
</organism>
<accession>A0A0C2WMG4</accession>
<dbReference type="HOGENOM" id="CLU_043432_0_0_1"/>
<evidence type="ECO:0000256" key="1">
    <source>
        <dbReference type="SAM" id="SignalP"/>
    </source>
</evidence>
<dbReference type="EMBL" id="KN818354">
    <property type="protein sequence ID" value="KIL57906.1"/>
    <property type="molecule type" value="Genomic_DNA"/>
</dbReference>